<dbReference type="AlphaFoldDB" id="A0A7S4NZF0"/>
<organism evidence="1">
    <name type="scientific">Paramoeba aestuarina</name>
    <dbReference type="NCBI Taxonomy" id="180227"/>
    <lineage>
        <taxon>Eukaryota</taxon>
        <taxon>Amoebozoa</taxon>
        <taxon>Discosea</taxon>
        <taxon>Flabellinia</taxon>
        <taxon>Dactylopodida</taxon>
        <taxon>Paramoebidae</taxon>
        <taxon>Paramoeba</taxon>
    </lineage>
</organism>
<evidence type="ECO:0000313" key="1">
    <source>
        <dbReference type="EMBL" id="CAE2316746.1"/>
    </source>
</evidence>
<accession>A0A7S4NZF0</accession>
<sequence length="112" mass="12547">MAPGRYIIPLKMCPHLAMRNIFVKQAVTKPLTLLITMKHTINNDKNAPRFEGERYPSSANTVEATDTARTWDPDPMKIAKRAAYGGFRKTSPLISFHPVSSLKLYAKASPMD</sequence>
<proteinExistence type="predicted"/>
<protein>
    <submittedName>
        <fullName evidence="1">Uncharacterized protein</fullName>
    </submittedName>
</protein>
<gene>
    <name evidence="1" type="ORF">NAES01612_LOCUS16326</name>
</gene>
<name>A0A7S4NZF0_9EUKA</name>
<dbReference type="EMBL" id="HBKR01024864">
    <property type="protein sequence ID" value="CAE2316746.1"/>
    <property type="molecule type" value="Transcribed_RNA"/>
</dbReference>
<reference evidence="1" key="1">
    <citation type="submission" date="2021-01" db="EMBL/GenBank/DDBJ databases">
        <authorList>
            <person name="Corre E."/>
            <person name="Pelletier E."/>
            <person name="Niang G."/>
            <person name="Scheremetjew M."/>
            <person name="Finn R."/>
            <person name="Kale V."/>
            <person name="Holt S."/>
            <person name="Cochrane G."/>
            <person name="Meng A."/>
            <person name="Brown T."/>
            <person name="Cohen L."/>
        </authorList>
    </citation>
    <scope>NUCLEOTIDE SEQUENCE</scope>
    <source>
        <strain evidence="1">SoJaBio B1-5/56/2</strain>
    </source>
</reference>